<dbReference type="Gene3D" id="3.40.190.10">
    <property type="entry name" value="Periplasmic binding protein-like II"/>
    <property type="match status" value="2"/>
</dbReference>
<keyword evidence="2" id="KW-0805">Transcription regulation</keyword>
<evidence type="ECO:0000313" key="6">
    <source>
        <dbReference type="EMBL" id="MBJ3775330.1"/>
    </source>
</evidence>
<dbReference type="GO" id="GO:0032993">
    <property type="term" value="C:protein-DNA complex"/>
    <property type="evidence" value="ECO:0007669"/>
    <property type="project" value="TreeGrafter"/>
</dbReference>
<dbReference type="InterPro" id="IPR000847">
    <property type="entry name" value="LysR_HTH_N"/>
</dbReference>
<evidence type="ECO:0000259" key="5">
    <source>
        <dbReference type="PROSITE" id="PS50931"/>
    </source>
</evidence>
<keyword evidence="7" id="KW-1185">Reference proteome</keyword>
<dbReference type="CDD" id="cd08414">
    <property type="entry name" value="PBP2_LTTR_aromatics_like"/>
    <property type="match status" value="1"/>
</dbReference>
<organism evidence="6 7">
    <name type="scientific">Acuticoccus mangrovi</name>
    <dbReference type="NCBI Taxonomy" id="2796142"/>
    <lineage>
        <taxon>Bacteria</taxon>
        <taxon>Pseudomonadati</taxon>
        <taxon>Pseudomonadota</taxon>
        <taxon>Alphaproteobacteria</taxon>
        <taxon>Hyphomicrobiales</taxon>
        <taxon>Amorphaceae</taxon>
        <taxon>Acuticoccus</taxon>
    </lineage>
</organism>
<dbReference type="InterPro" id="IPR036390">
    <property type="entry name" value="WH_DNA-bd_sf"/>
</dbReference>
<dbReference type="Proteomes" id="UP000609531">
    <property type="component" value="Unassembled WGS sequence"/>
</dbReference>
<evidence type="ECO:0000256" key="1">
    <source>
        <dbReference type="ARBA" id="ARBA00009437"/>
    </source>
</evidence>
<dbReference type="Pfam" id="PF03466">
    <property type="entry name" value="LysR_substrate"/>
    <property type="match status" value="1"/>
</dbReference>
<dbReference type="GO" id="GO:0003677">
    <property type="term" value="F:DNA binding"/>
    <property type="evidence" value="ECO:0007669"/>
    <property type="project" value="UniProtKB-KW"/>
</dbReference>
<evidence type="ECO:0000256" key="3">
    <source>
        <dbReference type="ARBA" id="ARBA00023125"/>
    </source>
</evidence>
<dbReference type="PROSITE" id="PS50931">
    <property type="entry name" value="HTH_LYSR"/>
    <property type="match status" value="1"/>
</dbReference>
<feature type="domain" description="HTH lysR-type" evidence="5">
    <location>
        <begin position="17"/>
        <end position="74"/>
    </location>
</feature>
<dbReference type="PANTHER" id="PTHR30346">
    <property type="entry name" value="TRANSCRIPTIONAL DUAL REGULATOR HCAR-RELATED"/>
    <property type="match status" value="1"/>
</dbReference>
<dbReference type="FunFam" id="1.10.10.10:FF:000001">
    <property type="entry name" value="LysR family transcriptional regulator"/>
    <property type="match status" value="1"/>
</dbReference>
<reference evidence="6" key="1">
    <citation type="submission" date="2020-12" db="EMBL/GenBank/DDBJ databases">
        <title>Bacterial taxonomy.</title>
        <authorList>
            <person name="Pan X."/>
        </authorList>
    </citation>
    <scope>NUCLEOTIDE SEQUENCE</scope>
    <source>
        <strain evidence="6">B2012</strain>
    </source>
</reference>
<proteinExistence type="inferred from homology"/>
<comment type="caution">
    <text evidence="6">The sequence shown here is derived from an EMBL/GenBank/DDBJ whole genome shotgun (WGS) entry which is preliminary data.</text>
</comment>
<keyword evidence="4" id="KW-0804">Transcription</keyword>
<comment type="similarity">
    <text evidence="1">Belongs to the LysR transcriptional regulatory family.</text>
</comment>
<dbReference type="InterPro" id="IPR036388">
    <property type="entry name" value="WH-like_DNA-bd_sf"/>
</dbReference>
<dbReference type="SUPFAM" id="SSF46785">
    <property type="entry name" value="Winged helix' DNA-binding domain"/>
    <property type="match status" value="1"/>
</dbReference>
<dbReference type="Gene3D" id="1.10.10.10">
    <property type="entry name" value="Winged helix-like DNA-binding domain superfamily/Winged helix DNA-binding domain"/>
    <property type="match status" value="1"/>
</dbReference>
<accession>A0A934MFV5</accession>
<dbReference type="PRINTS" id="PR00039">
    <property type="entry name" value="HTHLYSR"/>
</dbReference>
<dbReference type="RefSeq" id="WP_211110094.1">
    <property type="nucleotide sequence ID" value="NZ_JAEKJA010000003.1"/>
</dbReference>
<dbReference type="Pfam" id="PF00126">
    <property type="entry name" value="HTH_1"/>
    <property type="match status" value="1"/>
</dbReference>
<gene>
    <name evidence="6" type="ORF">JCR33_06510</name>
</gene>
<name>A0A934MFV5_9HYPH</name>
<dbReference type="GO" id="GO:0003700">
    <property type="term" value="F:DNA-binding transcription factor activity"/>
    <property type="evidence" value="ECO:0007669"/>
    <property type="project" value="InterPro"/>
</dbReference>
<dbReference type="SUPFAM" id="SSF53850">
    <property type="entry name" value="Periplasmic binding protein-like II"/>
    <property type="match status" value="1"/>
</dbReference>
<dbReference type="AlphaFoldDB" id="A0A934MFV5"/>
<keyword evidence="3" id="KW-0238">DNA-binding</keyword>
<evidence type="ECO:0000313" key="7">
    <source>
        <dbReference type="Proteomes" id="UP000609531"/>
    </source>
</evidence>
<protein>
    <submittedName>
        <fullName evidence="6">LysR family transcriptional regulator</fullName>
    </submittedName>
</protein>
<dbReference type="PANTHER" id="PTHR30346:SF0">
    <property type="entry name" value="HCA OPERON TRANSCRIPTIONAL ACTIVATOR HCAR"/>
    <property type="match status" value="1"/>
</dbReference>
<dbReference type="EMBL" id="JAEKJA010000003">
    <property type="protein sequence ID" value="MBJ3775330.1"/>
    <property type="molecule type" value="Genomic_DNA"/>
</dbReference>
<evidence type="ECO:0000256" key="4">
    <source>
        <dbReference type="ARBA" id="ARBA00023163"/>
    </source>
</evidence>
<evidence type="ECO:0000256" key="2">
    <source>
        <dbReference type="ARBA" id="ARBA00023015"/>
    </source>
</evidence>
<sequence>MDSSNRRTEVYSKLPRIELRQLRYFLAVAEEMNFTRAAEKMGIAQPPLSQQILTLEQQLKVQLFKRSRRSISLTPEGEAFIVYARRIINNTQIAAELVQAIERGEEGPLTIGAIFSSIYTLIPPLFEIFAKRHPQVRLHLREMTIGQQIEGLREDRIDLGILRGPMVDPELDVLTMMEEPFVVVVSKTHPLAERTEVSVADVVTEPLIRVIPSVNRNYSRQMFSVLYDLGIPLNIVHEVADTHTLLGLVAAGLGMSMVPRSLSTIHTGQLRYLPLKETTPTTLLQLAWHKNSESRTLPKFLQIAREFITAPPPIL</sequence>
<dbReference type="InterPro" id="IPR005119">
    <property type="entry name" value="LysR_subst-bd"/>
</dbReference>